<proteinExistence type="predicted"/>
<dbReference type="InterPro" id="IPR025322">
    <property type="entry name" value="PADRE_dom"/>
</dbReference>
<sequence length="342" mass="39509">MKSMKKERGVLKLVHPGRFIEIHREPIIALEVMRRNPRHSITRPDVFKYPWIVVKPESILVPGYVFLIVPNHTIYNLLKAKEQNNNDSLSFQQQHGVRPNWFGVDHAKPSMSSISTSWIQPTCLRNDIGQDSVDVEIDNVNSNMTRVSTSWAQPICFRDDMGQDSRSIEIDNVNSNITRASTSGVQPTCFGDDIGQDSVSVEIDNANLNMTRVSARFSQLNRYSPNYHVDNCKFKYDDWEGKDKLWTKMNSCEDIKKRSMELDLSLDESTSEFTPYQLAVQYYQNQYKRGIDLEMAKKDVKLEFVANEQVNNKLKSCLRKPNSVRKWSNLTVSFDISIKKEE</sequence>
<evidence type="ECO:0000313" key="2">
    <source>
        <dbReference type="Proteomes" id="UP001157006"/>
    </source>
</evidence>
<gene>
    <name evidence="1" type="ORF">VFH_V030680</name>
</gene>
<protein>
    <submittedName>
        <fullName evidence="1">Uncharacterized protein</fullName>
    </submittedName>
</protein>
<organism evidence="1 2">
    <name type="scientific">Vicia faba</name>
    <name type="common">Broad bean</name>
    <name type="synonym">Faba vulgaris</name>
    <dbReference type="NCBI Taxonomy" id="3906"/>
    <lineage>
        <taxon>Eukaryota</taxon>
        <taxon>Viridiplantae</taxon>
        <taxon>Streptophyta</taxon>
        <taxon>Embryophyta</taxon>
        <taxon>Tracheophyta</taxon>
        <taxon>Spermatophyta</taxon>
        <taxon>Magnoliopsida</taxon>
        <taxon>eudicotyledons</taxon>
        <taxon>Gunneridae</taxon>
        <taxon>Pentapetalae</taxon>
        <taxon>rosids</taxon>
        <taxon>fabids</taxon>
        <taxon>Fabales</taxon>
        <taxon>Fabaceae</taxon>
        <taxon>Papilionoideae</taxon>
        <taxon>50 kb inversion clade</taxon>
        <taxon>NPAAA clade</taxon>
        <taxon>Hologalegina</taxon>
        <taxon>IRL clade</taxon>
        <taxon>Fabeae</taxon>
        <taxon>Vicia</taxon>
    </lineage>
</organism>
<evidence type="ECO:0000313" key="1">
    <source>
        <dbReference type="EMBL" id="CAI8612360.1"/>
    </source>
</evidence>
<dbReference type="Proteomes" id="UP001157006">
    <property type="component" value="Chromosome 5"/>
</dbReference>
<name>A0AAV1ATG1_VICFA</name>
<dbReference type="PANTHER" id="PTHR33052">
    <property type="entry name" value="DUF4228 DOMAIN PROTEIN-RELATED"/>
    <property type="match status" value="1"/>
</dbReference>
<dbReference type="EMBL" id="OX451740">
    <property type="protein sequence ID" value="CAI8612360.1"/>
    <property type="molecule type" value="Genomic_DNA"/>
</dbReference>
<accession>A0AAV1ATG1</accession>
<keyword evidence="2" id="KW-1185">Reference proteome</keyword>
<dbReference type="AlphaFoldDB" id="A0AAV1ATG1"/>
<reference evidence="1 2" key="1">
    <citation type="submission" date="2023-01" db="EMBL/GenBank/DDBJ databases">
        <authorList>
            <person name="Kreplak J."/>
        </authorList>
    </citation>
    <scope>NUCLEOTIDE SEQUENCE [LARGE SCALE GENOMIC DNA]</scope>
</reference>
<dbReference type="Pfam" id="PF14009">
    <property type="entry name" value="PADRE"/>
    <property type="match status" value="1"/>
</dbReference>